<organism evidence="1 2">
    <name type="scientific">Candidatus Protochlamydia naegleriophila</name>
    <dbReference type="NCBI Taxonomy" id="389348"/>
    <lineage>
        <taxon>Bacteria</taxon>
        <taxon>Pseudomonadati</taxon>
        <taxon>Chlamydiota</taxon>
        <taxon>Chlamydiia</taxon>
        <taxon>Parachlamydiales</taxon>
        <taxon>Parachlamydiaceae</taxon>
        <taxon>Candidatus Protochlamydia</taxon>
    </lineage>
</organism>
<proteinExistence type="predicted"/>
<sequence>MEKLVDKLVKYKDKLDSDKVIDIMLDIKHEIESYTGKNIDLKKGLEKNVWMPSELLYGTMSNCLLKQFF</sequence>
<reference evidence="2" key="1">
    <citation type="submission" date="2015-09" db="EMBL/GenBank/DDBJ databases">
        <authorList>
            <person name="Bertelli C."/>
        </authorList>
    </citation>
    <scope>NUCLEOTIDE SEQUENCE [LARGE SCALE GENOMIC DNA]</scope>
    <source>
        <strain evidence="2">KNic</strain>
        <plasmid evidence="2">pPNK</plasmid>
    </source>
</reference>
<evidence type="ECO:0000313" key="1">
    <source>
        <dbReference type="EMBL" id="CUI18097.1"/>
    </source>
</evidence>
<geneLocation type="plasmid" evidence="2">
    <name>pPNK</name>
</geneLocation>
<keyword evidence="2" id="KW-1185">Reference proteome</keyword>
<protein>
    <submittedName>
        <fullName evidence="1">Uncharacterized protein</fullName>
    </submittedName>
</protein>
<dbReference type="AlphaFoldDB" id="A0A0U5EV89"/>
<dbReference type="Proteomes" id="UP000069902">
    <property type="component" value="Plasmid pPNK"/>
</dbReference>
<dbReference type="KEGG" id="pnl:PNK_p0043"/>
<dbReference type="PATRIC" id="fig|389348.3.peg.2807"/>
<dbReference type="RefSeq" id="WP_059062512.1">
    <property type="nucleotide sequence ID" value="NZ_LN879503.1"/>
</dbReference>
<accession>A0A0U5EV89</accession>
<dbReference type="EMBL" id="LN879503">
    <property type="protein sequence ID" value="CUI18097.1"/>
    <property type="molecule type" value="Genomic_DNA"/>
</dbReference>
<gene>
    <name evidence="1" type="ORF">PNK_p0043</name>
</gene>
<evidence type="ECO:0000313" key="2">
    <source>
        <dbReference type="Proteomes" id="UP000069902"/>
    </source>
</evidence>
<name>A0A0U5EV89_9BACT</name>
<dbReference type="InParanoid" id="A0A0U5EV89"/>